<comment type="caution">
    <text evidence="2">The sequence shown here is derived from an EMBL/GenBank/DDBJ whole genome shotgun (WGS) entry which is preliminary data.</text>
</comment>
<gene>
    <name evidence="2" type="ORF">B0H16DRAFT_1735692</name>
</gene>
<sequence length="220" mass="24284">MHPHPILKVPAEPDLFRPPLPESISSNPLPFTSCTSRVFYSPHVHFPSTPGLTFIGATHSPGTYDRAPITVLPNSCAMPKRGGRVYRSPSDERRRVDNYFDPRAFEACELEVEQPVPLLHPDLSSETDEWSEECISPKSASPEPHVAVRMVGTPYPTPIPSTHTQAEFAHALSFLPHPPGPEKRGRSTRRQSLERPRLRSLKSDTFKADGAESGGCLGGF</sequence>
<keyword evidence="3" id="KW-1185">Reference proteome</keyword>
<accession>A0AAD7HR76</accession>
<feature type="compositionally biased region" description="Basic and acidic residues" evidence="1">
    <location>
        <begin position="180"/>
        <end position="210"/>
    </location>
</feature>
<dbReference type="EMBL" id="JARKIB010000187">
    <property type="protein sequence ID" value="KAJ7726377.1"/>
    <property type="molecule type" value="Genomic_DNA"/>
</dbReference>
<dbReference type="Proteomes" id="UP001215598">
    <property type="component" value="Unassembled WGS sequence"/>
</dbReference>
<evidence type="ECO:0000313" key="2">
    <source>
        <dbReference type="EMBL" id="KAJ7726377.1"/>
    </source>
</evidence>
<feature type="region of interest" description="Disordered" evidence="1">
    <location>
        <begin position="175"/>
        <end position="220"/>
    </location>
</feature>
<proteinExistence type="predicted"/>
<evidence type="ECO:0000313" key="3">
    <source>
        <dbReference type="Proteomes" id="UP001215598"/>
    </source>
</evidence>
<dbReference type="AlphaFoldDB" id="A0AAD7HR76"/>
<reference evidence="2" key="1">
    <citation type="submission" date="2023-03" db="EMBL/GenBank/DDBJ databases">
        <title>Massive genome expansion in bonnet fungi (Mycena s.s.) driven by repeated elements and novel gene families across ecological guilds.</title>
        <authorList>
            <consortium name="Lawrence Berkeley National Laboratory"/>
            <person name="Harder C.B."/>
            <person name="Miyauchi S."/>
            <person name="Viragh M."/>
            <person name="Kuo A."/>
            <person name="Thoen E."/>
            <person name="Andreopoulos B."/>
            <person name="Lu D."/>
            <person name="Skrede I."/>
            <person name="Drula E."/>
            <person name="Henrissat B."/>
            <person name="Morin E."/>
            <person name="Kohler A."/>
            <person name="Barry K."/>
            <person name="LaButti K."/>
            <person name="Morin E."/>
            <person name="Salamov A."/>
            <person name="Lipzen A."/>
            <person name="Mereny Z."/>
            <person name="Hegedus B."/>
            <person name="Baldrian P."/>
            <person name="Stursova M."/>
            <person name="Weitz H."/>
            <person name="Taylor A."/>
            <person name="Grigoriev I.V."/>
            <person name="Nagy L.G."/>
            <person name="Martin F."/>
            <person name="Kauserud H."/>
        </authorList>
    </citation>
    <scope>NUCLEOTIDE SEQUENCE</scope>
    <source>
        <strain evidence="2">CBHHK182m</strain>
    </source>
</reference>
<organism evidence="2 3">
    <name type="scientific">Mycena metata</name>
    <dbReference type="NCBI Taxonomy" id="1033252"/>
    <lineage>
        <taxon>Eukaryota</taxon>
        <taxon>Fungi</taxon>
        <taxon>Dikarya</taxon>
        <taxon>Basidiomycota</taxon>
        <taxon>Agaricomycotina</taxon>
        <taxon>Agaricomycetes</taxon>
        <taxon>Agaricomycetidae</taxon>
        <taxon>Agaricales</taxon>
        <taxon>Marasmiineae</taxon>
        <taxon>Mycenaceae</taxon>
        <taxon>Mycena</taxon>
    </lineage>
</organism>
<evidence type="ECO:0000256" key="1">
    <source>
        <dbReference type="SAM" id="MobiDB-lite"/>
    </source>
</evidence>
<protein>
    <submittedName>
        <fullName evidence="2">Uncharacterized protein</fullName>
    </submittedName>
</protein>
<name>A0AAD7HR76_9AGAR</name>